<dbReference type="AlphaFoldDB" id="A0A8I7BFU2"/>
<organism evidence="2 3">
    <name type="scientific">Hordeum vulgare subsp. vulgare</name>
    <name type="common">Domesticated barley</name>
    <dbReference type="NCBI Taxonomy" id="112509"/>
    <lineage>
        <taxon>Eukaryota</taxon>
        <taxon>Viridiplantae</taxon>
        <taxon>Streptophyta</taxon>
        <taxon>Embryophyta</taxon>
        <taxon>Tracheophyta</taxon>
        <taxon>Spermatophyta</taxon>
        <taxon>Magnoliopsida</taxon>
        <taxon>Liliopsida</taxon>
        <taxon>Poales</taxon>
        <taxon>Poaceae</taxon>
        <taxon>BOP clade</taxon>
        <taxon>Pooideae</taxon>
        <taxon>Triticodae</taxon>
        <taxon>Triticeae</taxon>
        <taxon>Hordeinae</taxon>
        <taxon>Hordeum</taxon>
    </lineage>
</organism>
<keyword evidence="3" id="KW-1185">Reference proteome</keyword>
<dbReference type="Gramene" id="HORVU.MOREX.r3.7HG0751220.1">
    <property type="protein sequence ID" value="HORVU.MOREX.r3.7HG0751220.1.CDS1"/>
    <property type="gene ID" value="HORVU.MOREX.r3.7HG0751220"/>
</dbReference>
<evidence type="ECO:0000313" key="3">
    <source>
        <dbReference type="Proteomes" id="UP000011116"/>
    </source>
</evidence>
<dbReference type="InterPro" id="IPR001810">
    <property type="entry name" value="F-box_dom"/>
</dbReference>
<proteinExistence type="predicted"/>
<protein>
    <recommendedName>
        <fullName evidence="1">F-box domain-containing protein</fullName>
    </recommendedName>
</protein>
<dbReference type="PROSITE" id="PS50181">
    <property type="entry name" value="FBOX"/>
    <property type="match status" value="1"/>
</dbReference>
<dbReference type="EnsemblPlants" id="HORVU.MOREX.r3.7HG0751220.1">
    <property type="protein sequence ID" value="HORVU.MOREX.r3.7HG0751220.1.CDS1"/>
    <property type="gene ID" value="HORVU.MOREX.r3.7HG0751220"/>
</dbReference>
<feature type="domain" description="F-box" evidence="1">
    <location>
        <begin position="3"/>
        <end position="51"/>
    </location>
</feature>
<dbReference type="Gene3D" id="1.20.1280.50">
    <property type="match status" value="1"/>
</dbReference>
<dbReference type="SMART" id="SM00256">
    <property type="entry name" value="FBOX"/>
    <property type="match status" value="1"/>
</dbReference>
<dbReference type="InterPro" id="IPR036047">
    <property type="entry name" value="F-box-like_dom_sf"/>
</dbReference>
<dbReference type="PANTHER" id="PTHR35828">
    <property type="entry name" value="OS08G0203800 PROTEIN-RELATED"/>
    <property type="match status" value="1"/>
</dbReference>
<evidence type="ECO:0000313" key="2">
    <source>
        <dbReference type="EnsemblPlants" id="HORVU.MOREX.r3.7HG0751220.1.CDS1"/>
    </source>
</evidence>
<dbReference type="PANTHER" id="PTHR35828:SF46">
    <property type="entry name" value="F-BOX DOMAIN-CONTAINING PROTEIN"/>
    <property type="match status" value="1"/>
</dbReference>
<accession>A0A8I7BFU2</accession>
<dbReference type="SUPFAM" id="SSF81383">
    <property type="entry name" value="F-box domain"/>
    <property type="match status" value="1"/>
</dbReference>
<sequence>MEEHTTLLLPDDALREILLRVSTDAAALFRCGTVCKRWRQLIADRSFLRRCWPENAAGSSLLLGFFQQDLVKDQPPFFYPTLPGSVLGSHRRCLTTFLSGAPAGVLNKAILMVARNGLLLMCHIVKDQLIVCDTVCGTCDMLPSDMSHGDAILTREDCYPSNGQQGGTTSTGSSAFFFKVLTIVESAHGYSLYTFMSSETEWSSPRKCFDGVWARGKRHLKIIQGTNKVVVCRGAAHWLGTYLDLENQKEVSRYFTFGVNAETGIISLADLPIPGNQLAKPSHSGPMLRVDGNGRLSLLHLRMGDLGLSVWTRVDDQTWLRTGVIQLKPPNLAWHFGCIGIWPGNKRNILLMNDFRGRMHETDIETGAMEDVTETMFQDYLGPMAVPMEIDWPTLFSSRFSS</sequence>
<name>A0A8I7BFU2_HORVV</name>
<evidence type="ECO:0000259" key="1">
    <source>
        <dbReference type="PROSITE" id="PS50181"/>
    </source>
</evidence>
<reference evidence="2" key="3">
    <citation type="submission" date="2022-01" db="UniProtKB">
        <authorList>
            <consortium name="EnsemblPlants"/>
        </authorList>
    </citation>
    <scope>IDENTIFICATION</scope>
    <source>
        <strain evidence="2">subsp. vulgare</strain>
    </source>
</reference>
<reference evidence="3" key="1">
    <citation type="journal article" date="2012" name="Nature">
        <title>A physical, genetic and functional sequence assembly of the barley genome.</title>
        <authorList>
            <consortium name="The International Barley Genome Sequencing Consortium"/>
            <person name="Mayer K.F."/>
            <person name="Waugh R."/>
            <person name="Brown J.W."/>
            <person name="Schulman A."/>
            <person name="Langridge P."/>
            <person name="Platzer M."/>
            <person name="Fincher G.B."/>
            <person name="Muehlbauer G.J."/>
            <person name="Sato K."/>
            <person name="Close T.J."/>
            <person name="Wise R.P."/>
            <person name="Stein N."/>
        </authorList>
    </citation>
    <scope>NUCLEOTIDE SEQUENCE [LARGE SCALE GENOMIC DNA]</scope>
    <source>
        <strain evidence="3">cv. Morex</strain>
    </source>
</reference>
<dbReference type="Pfam" id="PF00646">
    <property type="entry name" value="F-box"/>
    <property type="match status" value="1"/>
</dbReference>
<dbReference type="Proteomes" id="UP000011116">
    <property type="component" value="Chromosome 7H"/>
</dbReference>
<reference evidence="2" key="2">
    <citation type="submission" date="2020-10" db="EMBL/GenBank/DDBJ databases">
        <authorList>
            <person name="Scholz U."/>
            <person name="Mascher M."/>
            <person name="Fiebig A."/>
        </authorList>
    </citation>
    <scope>NUCLEOTIDE SEQUENCE [LARGE SCALE GENOMIC DNA]</scope>
    <source>
        <strain evidence="2">cv. Morex</strain>
    </source>
</reference>